<accession>A0ABT0BFV3</accession>
<feature type="region of interest" description="Disordered" evidence="1">
    <location>
        <begin position="1"/>
        <end position="34"/>
    </location>
</feature>
<dbReference type="SUPFAM" id="SSF110997">
    <property type="entry name" value="Sporulation related repeat"/>
    <property type="match status" value="1"/>
</dbReference>
<evidence type="ECO:0000259" key="2">
    <source>
        <dbReference type="PROSITE" id="PS51724"/>
    </source>
</evidence>
<evidence type="ECO:0000256" key="1">
    <source>
        <dbReference type="SAM" id="MobiDB-lite"/>
    </source>
</evidence>
<dbReference type="Pfam" id="PF05036">
    <property type="entry name" value="SPOR"/>
    <property type="match status" value="1"/>
</dbReference>
<dbReference type="EMBL" id="JALHLF010000067">
    <property type="protein sequence ID" value="MCJ2183919.1"/>
    <property type="molecule type" value="Genomic_DNA"/>
</dbReference>
<keyword evidence="4" id="KW-1185">Reference proteome</keyword>
<feature type="domain" description="SPOR" evidence="2">
    <location>
        <begin position="30"/>
        <end position="112"/>
    </location>
</feature>
<gene>
    <name evidence="3" type="ORF">MTR62_14620</name>
</gene>
<evidence type="ECO:0000313" key="4">
    <source>
        <dbReference type="Proteomes" id="UP001162881"/>
    </source>
</evidence>
<dbReference type="PROSITE" id="PS51724">
    <property type="entry name" value="SPOR"/>
    <property type="match status" value="1"/>
</dbReference>
<reference evidence="3" key="1">
    <citation type="submission" date="2022-03" db="EMBL/GenBank/DDBJ databases">
        <title>Identification of a novel bacterium isolated from mangrove sediments.</title>
        <authorList>
            <person name="Pan X."/>
        </authorList>
    </citation>
    <scope>NUCLEOTIDE SEQUENCE</scope>
    <source>
        <strain evidence="3">B1949</strain>
    </source>
</reference>
<proteinExistence type="predicted"/>
<protein>
    <submittedName>
        <fullName evidence="3">SPOR domain-containing protein</fullName>
    </submittedName>
</protein>
<comment type="caution">
    <text evidence="3">The sequence shown here is derived from an EMBL/GenBank/DDBJ whole genome shotgun (WGS) entry which is preliminary data.</text>
</comment>
<dbReference type="RefSeq" id="WP_244022229.1">
    <property type="nucleotide sequence ID" value="NZ_JALHLF010000067.1"/>
</dbReference>
<sequence length="124" mass="13409">MTAASGAVDLRTIKPARPAPPPPPPKPKPPAHPSRIWVQIGVGRDDAAIAFDWRRYVRLYPALFKGREPHVSQMGRTNRILVGPFDSKRAAGDFLDDFTRAGNGGALVWTSPAGQVVDTLDTGK</sequence>
<feature type="compositionally biased region" description="Pro residues" evidence="1">
    <location>
        <begin position="17"/>
        <end position="32"/>
    </location>
</feature>
<organism evidence="3 4">
    <name type="scientific">Novosphingobium organovorum</name>
    <dbReference type="NCBI Taxonomy" id="2930092"/>
    <lineage>
        <taxon>Bacteria</taxon>
        <taxon>Pseudomonadati</taxon>
        <taxon>Pseudomonadota</taxon>
        <taxon>Alphaproteobacteria</taxon>
        <taxon>Sphingomonadales</taxon>
        <taxon>Sphingomonadaceae</taxon>
        <taxon>Novosphingobium</taxon>
    </lineage>
</organism>
<name>A0ABT0BFV3_9SPHN</name>
<evidence type="ECO:0000313" key="3">
    <source>
        <dbReference type="EMBL" id="MCJ2183919.1"/>
    </source>
</evidence>
<dbReference type="InterPro" id="IPR007730">
    <property type="entry name" value="SPOR-like_dom"/>
</dbReference>
<dbReference type="InterPro" id="IPR036680">
    <property type="entry name" value="SPOR-like_sf"/>
</dbReference>
<dbReference type="Proteomes" id="UP001162881">
    <property type="component" value="Unassembled WGS sequence"/>
</dbReference>